<dbReference type="InterPro" id="IPR009056">
    <property type="entry name" value="Cyt_c-like_dom"/>
</dbReference>
<keyword evidence="5" id="KW-1133">Transmembrane helix</keyword>
<dbReference type="PROSITE" id="PS51257">
    <property type="entry name" value="PROKAR_LIPOPROTEIN"/>
    <property type="match status" value="1"/>
</dbReference>
<keyword evidence="2 4" id="KW-0479">Metal-binding</keyword>
<keyword evidence="8" id="KW-1185">Reference proteome</keyword>
<protein>
    <submittedName>
        <fullName evidence="7">Glucose/arabinose dehydrogenase</fullName>
    </submittedName>
</protein>
<feature type="domain" description="Cytochrome c" evidence="6">
    <location>
        <begin position="480"/>
        <end position="569"/>
    </location>
</feature>
<dbReference type="Proteomes" id="UP000240708">
    <property type="component" value="Unassembled WGS sequence"/>
</dbReference>
<dbReference type="InterPro" id="IPR011042">
    <property type="entry name" value="6-blade_b-propeller_TolB-like"/>
</dbReference>
<evidence type="ECO:0000256" key="5">
    <source>
        <dbReference type="SAM" id="Phobius"/>
    </source>
</evidence>
<gene>
    <name evidence="7" type="ORF">CLV48_101202</name>
</gene>
<evidence type="ECO:0000256" key="1">
    <source>
        <dbReference type="ARBA" id="ARBA00022617"/>
    </source>
</evidence>
<evidence type="ECO:0000259" key="6">
    <source>
        <dbReference type="PROSITE" id="PS51007"/>
    </source>
</evidence>
<dbReference type="Pfam" id="PF00034">
    <property type="entry name" value="Cytochrom_C"/>
    <property type="match status" value="1"/>
</dbReference>
<keyword evidence="1 4" id="KW-0349">Heme</keyword>
<evidence type="ECO:0000313" key="8">
    <source>
        <dbReference type="Proteomes" id="UP000240708"/>
    </source>
</evidence>
<sequence length="592" mass="66364">MRFCQGLVFMFLRGIIYLMGYCLCITFLFSCTQYQKLPPGDIENAGLFLPDGFEALVVVDSIGRARHLAVSEAGDIYVKLRVPDNEGRGLVVLRDTSKDGKADIIEYFGGYPDTGNYGTAMRIYNGYLYFSTAGEVYRYKMDPNSLLPIGDPELIVVDDYKNATYGYEHIAKPIAFDGKGNMYVSFGSPGDICQEFNRRPGSPGMDPCPQLEWHAGIWKFDANKLNQTQEMGQRYATGIRSVVAMDWNFEEDELYVVQHGRDDLNKSWPQFFSPWQSAVLPSEEFFRVKEGTDGGWPYYYYDHIEGKKKLNPEYGGDGKILGDAHLVEQPLIAFPGHFAPNDLHFYRGDQFPERYKNGAFVAFHGSTIRGPYPQGGYFVAFVPFEKGKPSGSWEVFADGFAGLDTIVNTGDALARPMGIAMGPDGSLYISESVKGKIWRIMYKGKKSKFGDDALAKLEERKRTRTNIKDPDEKLDNVEIGMVEAGEKIYNLYCSTCHQKDGKGDGNRFPPITESKMVNGRSKTLIELILKGMEGPVTIQGLAYNSVMPAHDFLNNAEISSLLTYIRKNFGNDSPSISALEVGKVREELRNKL</sequence>
<organism evidence="7 8">
    <name type="scientific">Cecembia rubra</name>
    <dbReference type="NCBI Taxonomy" id="1485585"/>
    <lineage>
        <taxon>Bacteria</taxon>
        <taxon>Pseudomonadati</taxon>
        <taxon>Bacteroidota</taxon>
        <taxon>Cytophagia</taxon>
        <taxon>Cytophagales</taxon>
        <taxon>Cyclobacteriaceae</taxon>
        <taxon>Cecembia</taxon>
    </lineage>
</organism>
<dbReference type="EMBL" id="PYGF01000001">
    <property type="protein sequence ID" value="PSL07272.1"/>
    <property type="molecule type" value="Genomic_DNA"/>
</dbReference>
<dbReference type="Gene3D" id="1.10.760.10">
    <property type="entry name" value="Cytochrome c-like domain"/>
    <property type="match status" value="1"/>
</dbReference>
<reference evidence="7 8" key="1">
    <citation type="submission" date="2018-03" db="EMBL/GenBank/DDBJ databases">
        <title>Genomic Encyclopedia of Archaeal and Bacterial Type Strains, Phase II (KMG-II): from individual species to whole genera.</title>
        <authorList>
            <person name="Goeker M."/>
        </authorList>
    </citation>
    <scope>NUCLEOTIDE SEQUENCE [LARGE SCALE GENOMIC DNA]</scope>
    <source>
        <strain evidence="7 8">DSM 28057</strain>
    </source>
</reference>
<feature type="transmembrane region" description="Helical" evidence="5">
    <location>
        <begin position="7"/>
        <end position="29"/>
    </location>
</feature>
<comment type="caution">
    <text evidence="7">The sequence shown here is derived from an EMBL/GenBank/DDBJ whole genome shotgun (WGS) entry which is preliminary data.</text>
</comment>
<keyword evidence="3 4" id="KW-0408">Iron</keyword>
<dbReference type="Gene3D" id="2.120.10.30">
    <property type="entry name" value="TolB, C-terminal domain"/>
    <property type="match status" value="1"/>
</dbReference>
<dbReference type="InterPro" id="IPR054539">
    <property type="entry name" value="Beta-prop_PDH"/>
</dbReference>
<dbReference type="PANTHER" id="PTHR35008">
    <property type="entry name" value="BLL4482 PROTEIN-RELATED"/>
    <property type="match status" value="1"/>
</dbReference>
<accession>A0A2P8ECR9</accession>
<evidence type="ECO:0000256" key="4">
    <source>
        <dbReference type="PROSITE-ProRule" id="PRU00433"/>
    </source>
</evidence>
<dbReference type="SUPFAM" id="SSF46626">
    <property type="entry name" value="Cytochrome c"/>
    <property type="match status" value="1"/>
</dbReference>
<dbReference type="PROSITE" id="PS51007">
    <property type="entry name" value="CYTC"/>
    <property type="match status" value="1"/>
</dbReference>
<dbReference type="InterPro" id="IPR011041">
    <property type="entry name" value="Quinoprot_gluc/sorb_DH_b-prop"/>
</dbReference>
<keyword evidence="5" id="KW-0812">Transmembrane</keyword>
<proteinExistence type="predicted"/>
<dbReference type="SUPFAM" id="SSF50952">
    <property type="entry name" value="Soluble quinoprotein glucose dehydrogenase"/>
    <property type="match status" value="1"/>
</dbReference>
<name>A0A2P8ECR9_9BACT</name>
<dbReference type="GO" id="GO:0020037">
    <property type="term" value="F:heme binding"/>
    <property type="evidence" value="ECO:0007669"/>
    <property type="project" value="InterPro"/>
</dbReference>
<dbReference type="Pfam" id="PF22807">
    <property type="entry name" value="TrAA12"/>
    <property type="match status" value="2"/>
</dbReference>
<evidence type="ECO:0000313" key="7">
    <source>
        <dbReference type="EMBL" id="PSL07272.1"/>
    </source>
</evidence>
<dbReference type="AlphaFoldDB" id="A0A2P8ECR9"/>
<dbReference type="InterPro" id="IPR051459">
    <property type="entry name" value="Cytochrome_c-type_DH"/>
</dbReference>
<dbReference type="PANTHER" id="PTHR35008:SF8">
    <property type="entry name" value="ALCOHOL DEHYDROGENASE CYTOCHROME C SUBUNIT"/>
    <property type="match status" value="1"/>
</dbReference>
<keyword evidence="5" id="KW-0472">Membrane</keyword>
<evidence type="ECO:0000256" key="2">
    <source>
        <dbReference type="ARBA" id="ARBA00022723"/>
    </source>
</evidence>
<dbReference type="GO" id="GO:0009055">
    <property type="term" value="F:electron transfer activity"/>
    <property type="evidence" value="ECO:0007669"/>
    <property type="project" value="InterPro"/>
</dbReference>
<dbReference type="RefSeq" id="WP_245889445.1">
    <property type="nucleotide sequence ID" value="NZ_PYGF01000001.1"/>
</dbReference>
<dbReference type="InterPro" id="IPR036909">
    <property type="entry name" value="Cyt_c-like_dom_sf"/>
</dbReference>
<dbReference type="GO" id="GO:0046872">
    <property type="term" value="F:metal ion binding"/>
    <property type="evidence" value="ECO:0007669"/>
    <property type="project" value="UniProtKB-KW"/>
</dbReference>
<evidence type="ECO:0000256" key="3">
    <source>
        <dbReference type="ARBA" id="ARBA00023004"/>
    </source>
</evidence>